<proteinExistence type="predicted"/>
<dbReference type="AlphaFoldDB" id="A0A7X0ETL6"/>
<reference evidence="1 2" key="1">
    <citation type="submission" date="2020-08" db="EMBL/GenBank/DDBJ databases">
        <title>Sequencing the genomes of 1000 actinobacteria strains.</title>
        <authorList>
            <person name="Klenk H.-P."/>
        </authorList>
    </citation>
    <scope>NUCLEOTIDE SEQUENCE [LARGE SCALE GENOMIC DNA]</scope>
    <source>
        <strain evidence="1 2">DSM 45913</strain>
    </source>
</reference>
<evidence type="ECO:0000313" key="1">
    <source>
        <dbReference type="EMBL" id="MBB6343802.1"/>
    </source>
</evidence>
<dbReference type="EMBL" id="JACHJB010000001">
    <property type="protein sequence ID" value="MBB6343802.1"/>
    <property type="molecule type" value="Genomic_DNA"/>
</dbReference>
<gene>
    <name evidence="1" type="ORF">FHU36_000311</name>
</gene>
<comment type="caution">
    <text evidence="1">The sequence shown here is derived from an EMBL/GenBank/DDBJ whole genome shotgun (WGS) entry which is preliminary data.</text>
</comment>
<organism evidence="1 2">
    <name type="scientific">Nonomuraea muscovyensis</name>
    <dbReference type="NCBI Taxonomy" id="1124761"/>
    <lineage>
        <taxon>Bacteria</taxon>
        <taxon>Bacillati</taxon>
        <taxon>Actinomycetota</taxon>
        <taxon>Actinomycetes</taxon>
        <taxon>Streptosporangiales</taxon>
        <taxon>Streptosporangiaceae</taxon>
        <taxon>Nonomuraea</taxon>
    </lineage>
</organism>
<dbReference type="Proteomes" id="UP000583800">
    <property type="component" value="Unassembled WGS sequence"/>
</dbReference>
<protein>
    <submittedName>
        <fullName evidence="1">Uncharacterized protein</fullName>
    </submittedName>
</protein>
<name>A0A7X0ETL6_9ACTN</name>
<keyword evidence="2" id="KW-1185">Reference proteome</keyword>
<sequence length="42" mass="4603">MRHEVVVDNDELGYEVVSGTWSAATGTLRVPRRSRTSSGLGR</sequence>
<dbReference type="RefSeq" id="WP_281394139.1">
    <property type="nucleotide sequence ID" value="NZ_JACHJB010000001.1"/>
</dbReference>
<evidence type="ECO:0000313" key="2">
    <source>
        <dbReference type="Proteomes" id="UP000583800"/>
    </source>
</evidence>
<accession>A0A7X0ETL6</accession>